<proteinExistence type="predicted"/>
<gene>
    <name evidence="2" type="ORF">C5Y93_23170</name>
</gene>
<feature type="transmembrane region" description="Helical" evidence="1">
    <location>
        <begin position="334"/>
        <end position="353"/>
    </location>
</feature>
<dbReference type="AlphaFoldDB" id="A0A2S8GGK3"/>
<name>A0A2S8GGK3_9BACT</name>
<evidence type="ECO:0000256" key="1">
    <source>
        <dbReference type="SAM" id="Phobius"/>
    </source>
</evidence>
<sequence>MPATSSVDPLHPWRSDPIIRRVAVNYPLDQIEMLLHDGGLPLSQNKPEVCLVEIEAMPSPGLFQGKVRGTVEHLPNVQTGDNVQFVLSDAMECGVLVTKTMLNERSNWSVFPCKQCGFDELLAPPSKLIPALYPDLPAEPQTFTSVCGLCGGEQFVTHGSLNIQPKRKPVRRDWSITALVAFCVGCAALGALPGLLMFFTVWPAPAPLVIALFGAIIGGGLSIPGVSSERVGAGVTGLMIAKNVPGGKQVADKMIQPPTERDIDPVSKWLTRKLIQFLTPHCPKPRSWVVFFGVGCGLILGLSTISHDQAAMAAQRETYLLPIPGSKDPPTTQALMVAIMFAVWGGSIGGLLASKTYRRFVLLGALISAVGGLFLWLLMLAGNGNPSYLMAFGFISVLVLSAMLISAFFSANVDWRGEEELELPLDD</sequence>
<protein>
    <submittedName>
        <fullName evidence="2">Uncharacterized protein</fullName>
    </submittedName>
</protein>
<dbReference type="OrthoDB" id="267045at2"/>
<evidence type="ECO:0000313" key="3">
    <source>
        <dbReference type="Proteomes" id="UP000237819"/>
    </source>
</evidence>
<keyword evidence="1" id="KW-0812">Transmembrane</keyword>
<dbReference type="EMBL" id="PUHZ01000023">
    <property type="protein sequence ID" value="PQO43553.1"/>
    <property type="molecule type" value="Genomic_DNA"/>
</dbReference>
<feature type="transmembrane region" description="Helical" evidence="1">
    <location>
        <begin position="176"/>
        <end position="202"/>
    </location>
</feature>
<comment type="caution">
    <text evidence="2">The sequence shown here is derived from an EMBL/GenBank/DDBJ whole genome shotgun (WGS) entry which is preliminary data.</text>
</comment>
<feature type="transmembrane region" description="Helical" evidence="1">
    <location>
        <begin position="388"/>
        <end position="409"/>
    </location>
</feature>
<feature type="transmembrane region" description="Helical" evidence="1">
    <location>
        <begin position="208"/>
        <end position="226"/>
    </location>
</feature>
<feature type="transmembrane region" description="Helical" evidence="1">
    <location>
        <begin position="360"/>
        <end position="382"/>
    </location>
</feature>
<accession>A0A2S8GGK3</accession>
<feature type="transmembrane region" description="Helical" evidence="1">
    <location>
        <begin position="288"/>
        <end position="306"/>
    </location>
</feature>
<dbReference type="RefSeq" id="WP_105337839.1">
    <property type="nucleotide sequence ID" value="NZ_PUHZ01000023.1"/>
</dbReference>
<reference evidence="2 3" key="1">
    <citation type="submission" date="2018-02" db="EMBL/GenBank/DDBJ databases">
        <title>Comparative genomes isolates from brazilian mangrove.</title>
        <authorList>
            <person name="Araujo J.E."/>
            <person name="Taketani R.G."/>
            <person name="Silva M.C.P."/>
            <person name="Loureco M.V."/>
            <person name="Andreote F.D."/>
        </authorList>
    </citation>
    <scope>NUCLEOTIDE SEQUENCE [LARGE SCALE GENOMIC DNA]</scope>
    <source>
        <strain evidence="2 3">Nap-Phe MGV</strain>
    </source>
</reference>
<organism evidence="2 3">
    <name type="scientific">Blastopirellula marina</name>
    <dbReference type="NCBI Taxonomy" id="124"/>
    <lineage>
        <taxon>Bacteria</taxon>
        <taxon>Pseudomonadati</taxon>
        <taxon>Planctomycetota</taxon>
        <taxon>Planctomycetia</taxon>
        <taxon>Pirellulales</taxon>
        <taxon>Pirellulaceae</taxon>
        <taxon>Blastopirellula</taxon>
    </lineage>
</organism>
<keyword evidence="1" id="KW-0472">Membrane</keyword>
<dbReference type="Proteomes" id="UP000237819">
    <property type="component" value="Unassembled WGS sequence"/>
</dbReference>
<evidence type="ECO:0000313" key="2">
    <source>
        <dbReference type="EMBL" id="PQO43553.1"/>
    </source>
</evidence>
<keyword evidence="1" id="KW-1133">Transmembrane helix</keyword>